<proteinExistence type="predicted"/>
<dbReference type="GO" id="GO:0008757">
    <property type="term" value="F:S-adenosylmethionine-dependent methyltransferase activity"/>
    <property type="evidence" value="ECO:0007669"/>
    <property type="project" value="InterPro"/>
</dbReference>
<dbReference type="Gene3D" id="3.40.50.150">
    <property type="entry name" value="Vaccinia Virus protein VP39"/>
    <property type="match status" value="1"/>
</dbReference>
<name>A0A3G9IUU2_9BACL</name>
<dbReference type="Proteomes" id="UP000275368">
    <property type="component" value="Chromosome"/>
</dbReference>
<dbReference type="PANTHER" id="PTHR42912">
    <property type="entry name" value="METHYLTRANSFERASE"/>
    <property type="match status" value="1"/>
</dbReference>
<sequence>MRIDDQFLTHQFNNKNIVNDYYEAVSLVGLWTSECMLIQKYFDKSGDILDIGCGTGRTTFSLFKMGYKNLIGVDLSEEMITRANEINNFHNYSIPFHTGNATKLEYDDESFDFSLFSFNGLMHIPTIENRTQALKEINRVLKPKGYLIFTTHNRNDKKYLSFWKKEKQKWDKGIQDDRLFEFGDIIINKTNSEIFIHSPTYEEIVSCILKSNFELVECKLRSEICKESIEVENFSDDCIFWIIRKNK</sequence>
<dbReference type="RefSeq" id="WP_125660896.1">
    <property type="nucleotide sequence ID" value="NZ_AP019308.1"/>
</dbReference>
<evidence type="ECO:0000313" key="1">
    <source>
        <dbReference type="EMBL" id="BBH22577.1"/>
    </source>
</evidence>
<dbReference type="KEGG" id="pbk:Back11_39220"/>
<dbReference type="Pfam" id="PF08241">
    <property type="entry name" value="Methyltransf_11"/>
    <property type="match status" value="1"/>
</dbReference>
<keyword evidence="2" id="KW-1185">Reference proteome</keyword>
<dbReference type="AlphaFoldDB" id="A0A3G9IUU2"/>
<reference evidence="1 2" key="1">
    <citation type="submission" date="2018-11" db="EMBL/GenBank/DDBJ databases">
        <title>Complete genome sequence of Paenibacillus baekrokdamisoli strain KCTC 33723.</title>
        <authorList>
            <person name="Kang S.W."/>
            <person name="Lee K.C."/>
            <person name="Kim K.K."/>
            <person name="Kim J.S."/>
            <person name="Kim D.S."/>
            <person name="Ko S.H."/>
            <person name="Yang S.H."/>
            <person name="Lee J.S."/>
        </authorList>
    </citation>
    <scope>NUCLEOTIDE SEQUENCE [LARGE SCALE GENOMIC DNA]</scope>
    <source>
        <strain evidence="1 2">KCTC 33723</strain>
    </source>
</reference>
<dbReference type="EMBL" id="AP019308">
    <property type="protein sequence ID" value="BBH22577.1"/>
    <property type="molecule type" value="Genomic_DNA"/>
</dbReference>
<dbReference type="SUPFAM" id="SSF53335">
    <property type="entry name" value="S-adenosyl-L-methionine-dependent methyltransferases"/>
    <property type="match status" value="1"/>
</dbReference>
<protein>
    <submittedName>
        <fullName evidence="1">Uncharacterized protein</fullName>
    </submittedName>
</protein>
<accession>A0A3G9IUU2</accession>
<evidence type="ECO:0000313" key="2">
    <source>
        <dbReference type="Proteomes" id="UP000275368"/>
    </source>
</evidence>
<gene>
    <name evidence="1" type="ORF">Back11_39220</name>
</gene>
<dbReference type="CDD" id="cd02440">
    <property type="entry name" value="AdoMet_MTases"/>
    <property type="match status" value="1"/>
</dbReference>
<dbReference type="InterPro" id="IPR013216">
    <property type="entry name" value="Methyltransf_11"/>
</dbReference>
<organism evidence="1 2">
    <name type="scientific">Paenibacillus baekrokdamisoli</name>
    <dbReference type="NCBI Taxonomy" id="1712516"/>
    <lineage>
        <taxon>Bacteria</taxon>
        <taxon>Bacillati</taxon>
        <taxon>Bacillota</taxon>
        <taxon>Bacilli</taxon>
        <taxon>Bacillales</taxon>
        <taxon>Paenibacillaceae</taxon>
        <taxon>Paenibacillus</taxon>
    </lineage>
</organism>
<dbReference type="InterPro" id="IPR029063">
    <property type="entry name" value="SAM-dependent_MTases_sf"/>
</dbReference>
<dbReference type="InterPro" id="IPR050508">
    <property type="entry name" value="Methyltransf_Superfamily"/>
</dbReference>
<dbReference type="OrthoDB" id="43862at2"/>